<dbReference type="STRING" id="1798374.A2Z33_05140"/>
<protein>
    <submittedName>
        <fullName evidence="1">Uncharacterized protein</fullName>
    </submittedName>
</protein>
<dbReference type="AlphaFoldDB" id="A0A1F5YQZ4"/>
<evidence type="ECO:0000313" key="2">
    <source>
        <dbReference type="Proteomes" id="UP000178448"/>
    </source>
</evidence>
<organism evidence="1 2">
    <name type="scientific">Candidatus Gottesmanbacteria bacterium RBG_16_52_11</name>
    <dbReference type="NCBI Taxonomy" id="1798374"/>
    <lineage>
        <taxon>Bacteria</taxon>
        <taxon>Candidatus Gottesmaniibacteriota</taxon>
    </lineage>
</organism>
<accession>A0A1F5YQZ4</accession>
<dbReference type="EMBL" id="MFJD01000008">
    <property type="protein sequence ID" value="OGG02417.1"/>
    <property type="molecule type" value="Genomic_DNA"/>
</dbReference>
<comment type="caution">
    <text evidence="1">The sequence shown here is derived from an EMBL/GenBank/DDBJ whole genome shotgun (WGS) entry which is preliminary data.</text>
</comment>
<dbReference type="Proteomes" id="UP000178448">
    <property type="component" value="Unassembled WGS sequence"/>
</dbReference>
<proteinExistence type="predicted"/>
<name>A0A1F5YQZ4_9BACT</name>
<reference evidence="1 2" key="1">
    <citation type="journal article" date="2016" name="Nat. Commun.">
        <title>Thousands of microbial genomes shed light on interconnected biogeochemical processes in an aquifer system.</title>
        <authorList>
            <person name="Anantharaman K."/>
            <person name="Brown C.T."/>
            <person name="Hug L.A."/>
            <person name="Sharon I."/>
            <person name="Castelle C.J."/>
            <person name="Probst A.J."/>
            <person name="Thomas B.C."/>
            <person name="Singh A."/>
            <person name="Wilkins M.J."/>
            <person name="Karaoz U."/>
            <person name="Brodie E.L."/>
            <person name="Williams K.H."/>
            <person name="Hubbard S.S."/>
            <person name="Banfield J.F."/>
        </authorList>
    </citation>
    <scope>NUCLEOTIDE SEQUENCE [LARGE SCALE GENOMIC DNA]</scope>
</reference>
<sequence>MADTIRSEVEEADIVAGPPESANAAGVVLTDLESMIKSHITGIDKRKSELRKHREMLASALANDETYTGQDDEVKKAVKIRNATRSEILKQQANVKINEKVKELSGEIKEMDMALSDYLREYQRLSGSNEIETDDGTVREIVYVAKLIRKSTRNR</sequence>
<evidence type="ECO:0000313" key="1">
    <source>
        <dbReference type="EMBL" id="OGG02417.1"/>
    </source>
</evidence>
<gene>
    <name evidence="1" type="ORF">A2Z33_05140</name>
</gene>